<reference evidence="1 2" key="1">
    <citation type="submission" date="2020-04" db="EMBL/GenBank/DDBJ databases">
        <title>Whole-genome sequencing of Vibrio spp. from China reveals different genetic environments of blaCTX-M-14 among diverse lineages.</title>
        <authorList>
            <person name="Zheng Z."/>
            <person name="Ye L."/>
            <person name="Chen S."/>
        </authorList>
    </citation>
    <scope>NUCLEOTIDE SEQUENCE [LARGE SCALE GENOMIC DNA]</scope>
    <source>
        <strain evidence="1 2">Vb0574</strain>
    </source>
</reference>
<evidence type="ECO:0000313" key="2">
    <source>
        <dbReference type="Proteomes" id="UP000555836"/>
    </source>
</evidence>
<feature type="non-terminal residue" evidence="1">
    <location>
        <position position="115"/>
    </location>
</feature>
<name>A0A7Y0S9Q6_VIBPH</name>
<protein>
    <submittedName>
        <fullName evidence="1">Phospholipase D family protein</fullName>
    </submittedName>
</protein>
<dbReference type="EMBL" id="JABCLD010002047">
    <property type="protein sequence ID" value="NMU28960.1"/>
    <property type="molecule type" value="Genomic_DNA"/>
</dbReference>
<dbReference type="Proteomes" id="UP000555836">
    <property type="component" value="Unassembled WGS sequence"/>
</dbReference>
<dbReference type="Gene3D" id="3.30.870.10">
    <property type="entry name" value="Endonuclease Chain A"/>
    <property type="match status" value="1"/>
</dbReference>
<feature type="non-terminal residue" evidence="1">
    <location>
        <position position="1"/>
    </location>
</feature>
<evidence type="ECO:0000313" key="1">
    <source>
        <dbReference type="EMBL" id="NMU28960.1"/>
    </source>
</evidence>
<accession>A0A7Y0S9Q6</accession>
<gene>
    <name evidence="1" type="ORF">HKB21_25450</name>
</gene>
<proteinExistence type="predicted"/>
<organism evidence="1 2">
    <name type="scientific">Vibrio parahaemolyticus</name>
    <dbReference type="NCBI Taxonomy" id="670"/>
    <lineage>
        <taxon>Bacteria</taxon>
        <taxon>Pseudomonadati</taxon>
        <taxon>Pseudomonadota</taxon>
        <taxon>Gammaproteobacteria</taxon>
        <taxon>Vibrionales</taxon>
        <taxon>Vibrionaceae</taxon>
        <taxon>Vibrio</taxon>
    </lineage>
</organism>
<comment type="caution">
    <text evidence="1">The sequence shown here is derived from an EMBL/GenBank/DDBJ whole genome shotgun (WGS) entry which is preliminary data.</text>
</comment>
<dbReference type="AlphaFoldDB" id="A0A7Y0S9Q6"/>
<dbReference type="SUPFAM" id="SSF56024">
    <property type="entry name" value="Phospholipase D/nuclease"/>
    <property type="match status" value="1"/>
</dbReference>
<sequence>ITDQAIQKQVNKLRLEEKFSTGRYDFTQLDMYQDLKQGKLKLYWGEAKVWFDLPDKVATRESQLIDNLTELVKSVEDSFVLISPYFVPTEVGTQALSNAAKRGVDITIVTNSLAS</sequence>